<evidence type="ECO:0000256" key="7">
    <source>
        <dbReference type="SAM" id="Phobius"/>
    </source>
</evidence>
<proteinExistence type="inferred from homology"/>
<dbReference type="InterPro" id="IPR037294">
    <property type="entry name" value="ABC_BtuC-like"/>
</dbReference>
<keyword evidence="9" id="KW-1185">Reference proteome</keyword>
<comment type="caution">
    <text evidence="8">The sequence shown here is derived from an EMBL/GenBank/DDBJ whole genome shotgun (WGS) entry which is preliminary data.</text>
</comment>
<sequence length="287" mass="30000">MMDFAALSAFLAEPFSAGFMRQAFLVAQLVAIPTALLSCFMVLRGWALLGDAISHAVFPGVVIAYILGVPFGVGAFAAGMGCALAAGYLQENSRIRQDTLLGVVFAGMFGLGLVLYRAVDANVHLEHILFGDLLGVGPKDLALSGAIAALVVLVMALRWRDLALHAFDPVQARVVGLPVRLLHYGLLALISLAIVGALSTAGLVLAIALLIAPGAIGFLLTRRLSRMLPIAVAANMLAALAGVFASYHIDSAPGPTIVLCLAVMFIAAMLVSRWRQNQARAARSADA</sequence>
<feature type="transmembrane region" description="Helical" evidence="7">
    <location>
        <begin position="255"/>
        <end position="274"/>
    </location>
</feature>
<dbReference type="RefSeq" id="WP_132006595.1">
    <property type="nucleotide sequence ID" value="NZ_JBHUNN010000001.1"/>
</dbReference>
<dbReference type="OrthoDB" id="9804300at2"/>
<dbReference type="EMBL" id="SLWL01000007">
    <property type="protein sequence ID" value="TCO13003.1"/>
    <property type="molecule type" value="Genomic_DNA"/>
</dbReference>
<evidence type="ECO:0000313" key="8">
    <source>
        <dbReference type="EMBL" id="TCO13003.1"/>
    </source>
</evidence>
<dbReference type="FunFam" id="1.10.3470.10:FF:000003">
    <property type="entry name" value="Iron ABC transporter permease SitD"/>
    <property type="match status" value="1"/>
</dbReference>
<dbReference type="Gene3D" id="1.10.3470.10">
    <property type="entry name" value="ABC transporter involved in vitamin B12 uptake, BtuC"/>
    <property type="match status" value="1"/>
</dbReference>
<comment type="subcellular location">
    <subcellularLocation>
        <location evidence="6">Cell membrane</location>
        <topology evidence="6">Multi-pass membrane protein</topology>
    </subcellularLocation>
    <subcellularLocation>
        <location evidence="1">Membrane</location>
        <topology evidence="1">Multi-pass membrane protein</topology>
    </subcellularLocation>
</comment>
<dbReference type="PANTHER" id="PTHR30477:SF24">
    <property type="entry name" value="IRON TRANSPORT SYSTEM MEMBRANE PROTEIN HI_0359-RELATED"/>
    <property type="match status" value="1"/>
</dbReference>
<feature type="transmembrane region" description="Helical" evidence="7">
    <location>
        <begin position="27"/>
        <end position="49"/>
    </location>
</feature>
<dbReference type="PANTHER" id="PTHR30477">
    <property type="entry name" value="ABC-TRANSPORTER METAL-BINDING PROTEIN"/>
    <property type="match status" value="1"/>
</dbReference>
<accession>A0A4R2GV50</accession>
<dbReference type="GO" id="GO:0043190">
    <property type="term" value="C:ATP-binding cassette (ABC) transporter complex"/>
    <property type="evidence" value="ECO:0007669"/>
    <property type="project" value="InterPro"/>
</dbReference>
<feature type="transmembrane region" description="Helical" evidence="7">
    <location>
        <begin position="61"/>
        <end position="88"/>
    </location>
</feature>
<feature type="transmembrane region" description="Helical" evidence="7">
    <location>
        <begin position="140"/>
        <end position="159"/>
    </location>
</feature>
<evidence type="ECO:0000256" key="4">
    <source>
        <dbReference type="ARBA" id="ARBA00022989"/>
    </source>
</evidence>
<dbReference type="GO" id="GO:0010043">
    <property type="term" value="P:response to zinc ion"/>
    <property type="evidence" value="ECO:0007669"/>
    <property type="project" value="TreeGrafter"/>
</dbReference>
<dbReference type="GO" id="GO:0055085">
    <property type="term" value="P:transmembrane transport"/>
    <property type="evidence" value="ECO:0007669"/>
    <property type="project" value="InterPro"/>
</dbReference>
<dbReference type="GO" id="GO:0071281">
    <property type="term" value="P:cellular response to iron ion"/>
    <property type="evidence" value="ECO:0007669"/>
    <property type="project" value="UniProtKB-ARBA"/>
</dbReference>
<feature type="transmembrane region" description="Helical" evidence="7">
    <location>
        <begin position="187"/>
        <end position="220"/>
    </location>
</feature>
<keyword evidence="5 7" id="KW-0472">Membrane</keyword>
<dbReference type="AlphaFoldDB" id="A0A4R2GV50"/>
<gene>
    <name evidence="8" type="ORF">EV666_10729</name>
</gene>
<keyword evidence="6" id="KW-0813">Transport</keyword>
<keyword evidence="4 7" id="KW-1133">Transmembrane helix</keyword>
<dbReference type="InterPro" id="IPR001626">
    <property type="entry name" value="ABC_TroCD"/>
</dbReference>
<keyword evidence="3 6" id="KW-0812">Transmembrane</keyword>
<feature type="transmembrane region" description="Helical" evidence="7">
    <location>
        <begin position="227"/>
        <end position="249"/>
    </location>
</feature>
<feature type="transmembrane region" description="Helical" evidence="7">
    <location>
        <begin position="100"/>
        <end position="119"/>
    </location>
</feature>
<evidence type="ECO:0000256" key="2">
    <source>
        <dbReference type="ARBA" id="ARBA00008034"/>
    </source>
</evidence>
<evidence type="ECO:0000256" key="5">
    <source>
        <dbReference type="ARBA" id="ARBA00023136"/>
    </source>
</evidence>
<evidence type="ECO:0000256" key="1">
    <source>
        <dbReference type="ARBA" id="ARBA00004141"/>
    </source>
</evidence>
<dbReference type="CDD" id="cd06550">
    <property type="entry name" value="TM_ABC_iron-siderophores_like"/>
    <property type="match status" value="1"/>
</dbReference>
<organism evidence="8 9">
    <name type="scientific">Camelimonas lactis</name>
    <dbReference type="NCBI Taxonomy" id="659006"/>
    <lineage>
        <taxon>Bacteria</taxon>
        <taxon>Pseudomonadati</taxon>
        <taxon>Pseudomonadota</taxon>
        <taxon>Alphaproteobacteria</taxon>
        <taxon>Hyphomicrobiales</taxon>
        <taxon>Chelatococcaceae</taxon>
        <taxon>Camelimonas</taxon>
    </lineage>
</organism>
<evidence type="ECO:0000256" key="6">
    <source>
        <dbReference type="RuleBase" id="RU003943"/>
    </source>
</evidence>
<evidence type="ECO:0000256" key="3">
    <source>
        <dbReference type="ARBA" id="ARBA00022692"/>
    </source>
</evidence>
<dbReference type="Pfam" id="PF00950">
    <property type="entry name" value="ABC-3"/>
    <property type="match status" value="1"/>
</dbReference>
<evidence type="ECO:0000313" key="9">
    <source>
        <dbReference type="Proteomes" id="UP000294881"/>
    </source>
</evidence>
<name>A0A4R2GV50_9HYPH</name>
<protein>
    <submittedName>
        <fullName evidence="8">Manganese/iron transport system permease protein</fullName>
    </submittedName>
</protein>
<dbReference type="SUPFAM" id="SSF81345">
    <property type="entry name" value="ABC transporter involved in vitamin B12 uptake, BtuC"/>
    <property type="match status" value="1"/>
</dbReference>
<dbReference type="Proteomes" id="UP000294881">
    <property type="component" value="Unassembled WGS sequence"/>
</dbReference>
<comment type="similarity">
    <text evidence="2 6">Belongs to the ABC-3 integral membrane protein family.</text>
</comment>
<reference evidence="8 9" key="1">
    <citation type="submission" date="2019-03" db="EMBL/GenBank/DDBJ databases">
        <title>Genomic Encyclopedia of Type Strains, Phase IV (KMG-IV): sequencing the most valuable type-strain genomes for metagenomic binning, comparative biology and taxonomic classification.</title>
        <authorList>
            <person name="Goeker M."/>
        </authorList>
    </citation>
    <scope>NUCLEOTIDE SEQUENCE [LARGE SCALE GENOMIC DNA]</scope>
    <source>
        <strain evidence="8 9">DSM 22958</strain>
    </source>
</reference>